<dbReference type="EMBL" id="VUNJ01000050">
    <property type="protein sequence ID" value="MST93637.1"/>
    <property type="molecule type" value="Genomic_DNA"/>
</dbReference>
<organism evidence="3 4">
    <name type="scientific">Ruthenibacterium lactatiformans</name>
    <dbReference type="NCBI Taxonomy" id="1550024"/>
    <lineage>
        <taxon>Bacteria</taxon>
        <taxon>Bacillati</taxon>
        <taxon>Bacillota</taxon>
        <taxon>Clostridia</taxon>
        <taxon>Eubacteriales</taxon>
        <taxon>Oscillospiraceae</taxon>
        <taxon>Ruthenibacterium</taxon>
    </lineage>
</organism>
<keyword evidence="1" id="KW-0812">Transmembrane</keyword>
<evidence type="ECO:0000259" key="2">
    <source>
        <dbReference type="Pfam" id="PF01120"/>
    </source>
</evidence>
<dbReference type="Gene3D" id="3.20.20.80">
    <property type="entry name" value="Glycosidases"/>
    <property type="match status" value="1"/>
</dbReference>
<dbReference type="InterPro" id="IPR057739">
    <property type="entry name" value="Glyco_hydro_29_N"/>
</dbReference>
<dbReference type="GO" id="GO:0006004">
    <property type="term" value="P:fucose metabolic process"/>
    <property type="evidence" value="ECO:0007669"/>
    <property type="project" value="InterPro"/>
</dbReference>
<reference evidence="3 4" key="1">
    <citation type="submission" date="2019-08" db="EMBL/GenBank/DDBJ databases">
        <title>In-depth cultivation of the pig gut microbiome towards novel bacterial diversity and tailored functional studies.</title>
        <authorList>
            <person name="Wylensek D."/>
            <person name="Hitch T.C.A."/>
            <person name="Clavel T."/>
        </authorList>
    </citation>
    <scope>NUCLEOTIDE SEQUENCE [LARGE SCALE GENOMIC DNA]</scope>
    <source>
        <strain evidence="3 4">WCA3-601-WT-6J</strain>
    </source>
</reference>
<feature type="transmembrane region" description="Helical" evidence="1">
    <location>
        <begin position="33"/>
        <end position="52"/>
    </location>
</feature>
<evidence type="ECO:0000313" key="3">
    <source>
        <dbReference type="EMBL" id="MST93637.1"/>
    </source>
</evidence>
<dbReference type="RefSeq" id="WP_195839840.1">
    <property type="nucleotide sequence ID" value="NZ_VUNJ01000050.1"/>
</dbReference>
<name>A0A6I2U759_9FIRM</name>
<gene>
    <name evidence="3" type="ORF">FYJ76_17165</name>
</gene>
<accession>A0A6I2U759</accession>
<evidence type="ECO:0000313" key="4">
    <source>
        <dbReference type="Proteomes" id="UP000431913"/>
    </source>
</evidence>
<feature type="domain" description="Glycoside hydrolase family 29 N-terminal" evidence="2">
    <location>
        <begin position="46"/>
        <end position="92"/>
    </location>
</feature>
<dbReference type="Pfam" id="PF01120">
    <property type="entry name" value="Alpha_L_fucos"/>
    <property type="match status" value="1"/>
</dbReference>
<keyword evidence="1" id="KW-0472">Membrane</keyword>
<sequence>TVTVSIHGRLQVQGFSRVFPFFLALIIPQKRRYFLISRGLFFVQWTLINLLIRTVSLGGNLLMNVGPTARGYLDYRAKAALKTYADWMRYNNKSIYGCTMADPALQAPNGCYYTQSEDGKRLYVHLVEYPFAFLELPGLAHKVRYAQFLQDNSEILMAREPNFMPDEGHLPSEDLLVLTIPLVKPNILVPVIELLLY</sequence>
<dbReference type="SUPFAM" id="SSF51445">
    <property type="entry name" value="(Trans)glycosidases"/>
    <property type="match status" value="1"/>
</dbReference>
<feature type="non-terminal residue" evidence="3">
    <location>
        <position position="1"/>
    </location>
</feature>
<dbReference type="AlphaFoldDB" id="A0A6I2U759"/>
<dbReference type="Proteomes" id="UP000431913">
    <property type="component" value="Unassembled WGS sequence"/>
</dbReference>
<comment type="caution">
    <text evidence="3">The sequence shown here is derived from an EMBL/GenBank/DDBJ whole genome shotgun (WGS) entry which is preliminary data.</text>
</comment>
<dbReference type="PRINTS" id="PR00741">
    <property type="entry name" value="GLHYDRLASE29"/>
</dbReference>
<dbReference type="InterPro" id="IPR017853">
    <property type="entry name" value="GH"/>
</dbReference>
<evidence type="ECO:0000256" key="1">
    <source>
        <dbReference type="SAM" id="Phobius"/>
    </source>
</evidence>
<dbReference type="InterPro" id="IPR016286">
    <property type="entry name" value="FUC_metazoa-typ"/>
</dbReference>
<keyword evidence="1" id="KW-1133">Transmembrane helix</keyword>
<protein>
    <recommendedName>
        <fullName evidence="2">Glycoside hydrolase family 29 N-terminal domain-containing protein</fullName>
    </recommendedName>
</protein>
<proteinExistence type="predicted"/>
<dbReference type="GO" id="GO:0004560">
    <property type="term" value="F:alpha-L-fucosidase activity"/>
    <property type="evidence" value="ECO:0007669"/>
    <property type="project" value="InterPro"/>
</dbReference>